<dbReference type="AlphaFoldDB" id="A0A225V693"/>
<evidence type="ECO:0000256" key="1">
    <source>
        <dbReference type="SAM" id="MobiDB-lite"/>
    </source>
</evidence>
<feature type="region of interest" description="Disordered" evidence="1">
    <location>
        <begin position="131"/>
        <end position="155"/>
    </location>
</feature>
<protein>
    <submittedName>
        <fullName evidence="2">Uncharacterized protein</fullName>
    </submittedName>
</protein>
<organism evidence="2 3">
    <name type="scientific">Phytophthora megakarya</name>
    <dbReference type="NCBI Taxonomy" id="4795"/>
    <lineage>
        <taxon>Eukaryota</taxon>
        <taxon>Sar</taxon>
        <taxon>Stramenopiles</taxon>
        <taxon>Oomycota</taxon>
        <taxon>Peronosporomycetes</taxon>
        <taxon>Peronosporales</taxon>
        <taxon>Peronosporaceae</taxon>
        <taxon>Phytophthora</taxon>
    </lineage>
</organism>
<sequence>MPSLHLSNVNNRAYDWGCGVEGLSITHFKFIDRKQRMGWINCGGANVSNFSATADFKLFPQVTKIQEVVGSARWVNNILENFRSAVTGPVDPAPSQVCYRCNLDDTILREILHDLHVRRIKEGCHQILRQEHSTRSVTTHSNNTTPDSRKPKMNGSIPTKVLLHLSKQVDESCGVTRSMHAIYVSIRMPLGRCQ</sequence>
<accession>A0A225V693</accession>
<reference evidence="3" key="1">
    <citation type="submission" date="2017-03" db="EMBL/GenBank/DDBJ databases">
        <title>Phytopthora megakarya and P. palmivora, two closely related causual agents of cacao black pod achieved similar genome size and gene model numbers by different mechanisms.</title>
        <authorList>
            <person name="Ali S."/>
            <person name="Shao J."/>
            <person name="Larry D.J."/>
            <person name="Kronmiller B."/>
            <person name="Shen D."/>
            <person name="Strem M.D."/>
            <person name="Melnick R.L."/>
            <person name="Guiltinan M.J."/>
            <person name="Tyler B.M."/>
            <person name="Meinhardt L.W."/>
            <person name="Bailey B.A."/>
        </authorList>
    </citation>
    <scope>NUCLEOTIDE SEQUENCE [LARGE SCALE GENOMIC DNA]</scope>
    <source>
        <strain evidence="3">zdho120</strain>
    </source>
</reference>
<gene>
    <name evidence="2" type="ORF">PHMEG_00028975</name>
</gene>
<comment type="caution">
    <text evidence="2">The sequence shown here is derived from an EMBL/GenBank/DDBJ whole genome shotgun (WGS) entry which is preliminary data.</text>
</comment>
<proteinExistence type="predicted"/>
<dbReference type="EMBL" id="NBNE01008035">
    <property type="protein sequence ID" value="OWY99939.1"/>
    <property type="molecule type" value="Genomic_DNA"/>
</dbReference>
<keyword evidence="3" id="KW-1185">Reference proteome</keyword>
<dbReference type="Proteomes" id="UP000198211">
    <property type="component" value="Unassembled WGS sequence"/>
</dbReference>
<feature type="compositionally biased region" description="Polar residues" evidence="1">
    <location>
        <begin position="135"/>
        <end position="146"/>
    </location>
</feature>
<evidence type="ECO:0000313" key="2">
    <source>
        <dbReference type="EMBL" id="OWY99939.1"/>
    </source>
</evidence>
<evidence type="ECO:0000313" key="3">
    <source>
        <dbReference type="Proteomes" id="UP000198211"/>
    </source>
</evidence>
<name>A0A225V693_9STRA</name>